<name>M7TMD4_EUTLA</name>
<reference evidence="7" key="1">
    <citation type="journal article" date="2013" name="Genome Announc.">
        <title>Draft genome sequence of the grapevine dieback fungus Eutypa lata UCR-EL1.</title>
        <authorList>
            <person name="Blanco-Ulate B."/>
            <person name="Rolshausen P.E."/>
            <person name="Cantu D."/>
        </authorList>
    </citation>
    <scope>NUCLEOTIDE SEQUENCE [LARGE SCALE GENOMIC DNA]</scope>
    <source>
        <strain evidence="7">UCR-EL1</strain>
    </source>
</reference>
<gene>
    <name evidence="6" type="ORF">UCREL1_5101</name>
</gene>
<dbReference type="SUPFAM" id="SSF51735">
    <property type="entry name" value="NAD(P)-binding Rossmann-fold domains"/>
    <property type="match status" value="1"/>
</dbReference>
<dbReference type="KEGG" id="ela:UCREL1_5101"/>
<feature type="region of interest" description="Disordered" evidence="4">
    <location>
        <begin position="117"/>
        <end position="136"/>
    </location>
</feature>
<evidence type="ECO:0000313" key="6">
    <source>
        <dbReference type="EMBL" id="EMR67895.1"/>
    </source>
</evidence>
<evidence type="ECO:0000313" key="7">
    <source>
        <dbReference type="Proteomes" id="UP000012174"/>
    </source>
</evidence>
<protein>
    <submittedName>
        <fullName evidence="6">Putative short-chain dehydrogenase reductase protein</fullName>
    </submittedName>
</protein>
<evidence type="ECO:0000256" key="3">
    <source>
        <dbReference type="ARBA" id="ARBA00023002"/>
    </source>
</evidence>
<dbReference type="AlphaFoldDB" id="M7TMD4"/>
<feature type="compositionally biased region" description="Low complexity" evidence="4">
    <location>
        <begin position="117"/>
        <end position="127"/>
    </location>
</feature>
<dbReference type="PROSITE" id="PS00061">
    <property type="entry name" value="ADH_SHORT"/>
    <property type="match status" value="1"/>
</dbReference>
<keyword evidence="7" id="KW-1185">Reference proteome</keyword>
<dbReference type="Pfam" id="PF00106">
    <property type="entry name" value="adh_short"/>
    <property type="match status" value="1"/>
</dbReference>
<dbReference type="OrthoDB" id="191139at2759"/>
<evidence type="ECO:0000256" key="4">
    <source>
        <dbReference type="SAM" id="MobiDB-lite"/>
    </source>
</evidence>
<dbReference type="PRINTS" id="PR00081">
    <property type="entry name" value="GDHRDH"/>
</dbReference>
<dbReference type="PANTHER" id="PTHR24320:SF282">
    <property type="entry name" value="WW DOMAIN-CONTAINING OXIDOREDUCTASE"/>
    <property type="match status" value="1"/>
</dbReference>
<dbReference type="EMBL" id="KB706331">
    <property type="protein sequence ID" value="EMR67895.1"/>
    <property type="molecule type" value="Genomic_DNA"/>
</dbReference>
<dbReference type="InterPro" id="IPR036291">
    <property type="entry name" value="NAD(P)-bd_dom_sf"/>
</dbReference>
<dbReference type="PANTHER" id="PTHR24320">
    <property type="entry name" value="RETINOL DEHYDROGENASE"/>
    <property type="match status" value="1"/>
</dbReference>
<keyword evidence="5" id="KW-0732">Signal</keyword>
<comment type="similarity">
    <text evidence="1">Belongs to the short-chain dehydrogenases/reductases (SDR) family.</text>
</comment>
<feature type="signal peptide" evidence="5">
    <location>
        <begin position="1"/>
        <end position="21"/>
    </location>
</feature>
<proteinExistence type="inferred from homology"/>
<dbReference type="InterPro" id="IPR020904">
    <property type="entry name" value="Sc_DH/Rdtase_CS"/>
</dbReference>
<dbReference type="OMA" id="HYRTHIA"/>
<keyword evidence="2" id="KW-0521">NADP</keyword>
<keyword evidence="3" id="KW-0560">Oxidoreductase</keyword>
<evidence type="ECO:0000256" key="1">
    <source>
        <dbReference type="ARBA" id="ARBA00006484"/>
    </source>
</evidence>
<dbReference type="HOGENOM" id="CLU_010194_44_6_1"/>
<evidence type="ECO:0000256" key="2">
    <source>
        <dbReference type="ARBA" id="ARBA00022857"/>
    </source>
</evidence>
<dbReference type="eggNOG" id="KOG1208">
    <property type="taxonomic scope" value="Eukaryota"/>
</dbReference>
<evidence type="ECO:0000256" key="5">
    <source>
        <dbReference type="SAM" id="SignalP"/>
    </source>
</evidence>
<dbReference type="Gene3D" id="3.40.50.720">
    <property type="entry name" value="NAD(P)-binding Rossmann-like Domain"/>
    <property type="match status" value="1"/>
</dbReference>
<dbReference type="Proteomes" id="UP000012174">
    <property type="component" value="Unassembled WGS sequence"/>
</dbReference>
<feature type="chain" id="PRO_5004085801" evidence="5">
    <location>
        <begin position="22"/>
        <end position="402"/>
    </location>
</feature>
<sequence length="402" mass="42979">MGNILGIISGVLSSLHVAVDALHMLVSRRVRSWDPVREIPPGSLAGKVILITGGNAGIGRQAALDLAVAAASAHQPTSTSSNQPVAATTTDIWIASRNAVMGRKVVTEIERAAAVNAAARHNNSSSGENGGEGEETVQRVRAHFLELDLTSFASIRKAARTFSAAVSRLDILILNAGLMGGPATAVTEDGYELRFGLNYVGHALLVKLLLPLLLLGAAAETKEDPIIGDSDSDSEGASNNRPRIVALSSAAHSYTVRGGIRFDALKGPASHVERVMRYGQSKLALLLWAREMAERYPPRQVTTVSIHPGTVKTELFNNPEGGLMYRLLQRLFVPVFGLTVEDGAKNTVWAATASSKDVVSGEYYEPIGAAGNGSVWSRDRGLARKLWEWTEEELKGQELDMI</sequence>
<dbReference type="InterPro" id="IPR002347">
    <property type="entry name" value="SDR_fam"/>
</dbReference>
<accession>M7TMD4</accession>
<dbReference type="GO" id="GO:0016491">
    <property type="term" value="F:oxidoreductase activity"/>
    <property type="evidence" value="ECO:0007669"/>
    <property type="project" value="UniProtKB-KW"/>
</dbReference>
<organism evidence="6 7">
    <name type="scientific">Eutypa lata (strain UCR-EL1)</name>
    <name type="common">Grapevine dieback disease fungus</name>
    <name type="synonym">Eutypa armeniacae</name>
    <dbReference type="NCBI Taxonomy" id="1287681"/>
    <lineage>
        <taxon>Eukaryota</taxon>
        <taxon>Fungi</taxon>
        <taxon>Dikarya</taxon>
        <taxon>Ascomycota</taxon>
        <taxon>Pezizomycotina</taxon>
        <taxon>Sordariomycetes</taxon>
        <taxon>Xylariomycetidae</taxon>
        <taxon>Xylariales</taxon>
        <taxon>Diatrypaceae</taxon>
        <taxon>Eutypa</taxon>
    </lineage>
</organism>
<dbReference type="STRING" id="1287681.M7TMD4"/>